<feature type="compositionally biased region" description="Basic and acidic residues" evidence="1">
    <location>
        <begin position="1"/>
        <end position="10"/>
    </location>
</feature>
<dbReference type="Gene3D" id="3.40.50.300">
    <property type="entry name" value="P-loop containing nucleotide triphosphate hydrolases"/>
    <property type="match status" value="1"/>
</dbReference>
<feature type="region of interest" description="Disordered" evidence="1">
    <location>
        <begin position="167"/>
        <end position="204"/>
    </location>
</feature>
<reference evidence="3 4" key="1">
    <citation type="submission" date="2015-07" db="EMBL/GenBank/DDBJ databases">
        <title>Genome sequence of Levilinea saccharolytica DSM 16555.</title>
        <authorList>
            <person name="Hemp J."/>
            <person name="Ward L.M."/>
            <person name="Pace L.A."/>
            <person name="Fischer W.W."/>
        </authorList>
    </citation>
    <scope>NUCLEOTIDE SEQUENCE [LARGE SCALE GENOMIC DNA]</scope>
    <source>
        <strain evidence="3 4">KIBI-1</strain>
    </source>
</reference>
<dbReference type="AlphaFoldDB" id="A0A0P6XSS6"/>
<dbReference type="InterPro" id="IPR041664">
    <property type="entry name" value="AAA_16"/>
</dbReference>
<feature type="compositionally biased region" description="Acidic residues" evidence="1">
    <location>
        <begin position="57"/>
        <end position="74"/>
    </location>
</feature>
<evidence type="ECO:0000259" key="2">
    <source>
        <dbReference type="Pfam" id="PF13191"/>
    </source>
</evidence>
<protein>
    <recommendedName>
        <fullName evidence="2">Orc1-like AAA ATPase domain-containing protein</fullName>
    </recommendedName>
</protein>
<dbReference type="InterPro" id="IPR027417">
    <property type="entry name" value="P-loop_NTPase"/>
</dbReference>
<feature type="compositionally biased region" description="Basic and acidic residues" evidence="1">
    <location>
        <begin position="168"/>
        <end position="177"/>
    </location>
</feature>
<evidence type="ECO:0000256" key="1">
    <source>
        <dbReference type="SAM" id="MobiDB-lite"/>
    </source>
</evidence>
<dbReference type="Proteomes" id="UP000050501">
    <property type="component" value="Unassembled WGS sequence"/>
</dbReference>
<evidence type="ECO:0000313" key="3">
    <source>
        <dbReference type="EMBL" id="KPL87405.1"/>
    </source>
</evidence>
<dbReference type="RefSeq" id="WP_075070957.1">
    <property type="nucleotide sequence ID" value="NZ_LGCM01000019.1"/>
</dbReference>
<organism evidence="3 4">
    <name type="scientific">Levilinea saccharolytica</name>
    <dbReference type="NCBI Taxonomy" id="229921"/>
    <lineage>
        <taxon>Bacteria</taxon>
        <taxon>Bacillati</taxon>
        <taxon>Chloroflexota</taxon>
        <taxon>Anaerolineae</taxon>
        <taxon>Anaerolineales</taxon>
        <taxon>Anaerolineaceae</taxon>
        <taxon>Levilinea</taxon>
    </lineage>
</organism>
<sequence length="446" mass="48472">MLSKFPERRPFKLPPERMPAQEPQRVRIEDEFLPPQEWDEDELSGDAQAAAPTEAQEQAESEAEVEIEAEEEADLPVQAAAQLPPQRPPAVMQARPQPAVPPPPTPRWAPNAHRPQPASPPPEPVFPIEEISPEEWAALKIPTPPAPAVPQPAPTFEPPIEAAAALEHPAEESHAEETLAEEAPAPEQPKPQPAAAPAQKPAAETSLRDLIRACSSLPAHTAVLGMCADGLPVLFDLLDARPGPFLVTGDPGCGKTALLHTLLHTAAALTNPAELRFVVLAAKPQEYAALASGADTAAHCDGIFDSRQPAAWEQILRAAEVAEQRYAEGRAGTPLLLVLDDLRFIGEVDSTVRLNLEWLFQNGPAAHVWPLAALPTQAALQMGRWTRRFGTRLIGHMPADSARRLALFDDLTAQDLRPGREFALHLEDGWLRFFLPLLPEAHRRSA</sequence>
<evidence type="ECO:0000313" key="4">
    <source>
        <dbReference type="Proteomes" id="UP000050501"/>
    </source>
</evidence>
<dbReference type="STRING" id="229921.ADN01_04345"/>
<feature type="domain" description="Orc1-like AAA ATPase" evidence="2">
    <location>
        <begin position="239"/>
        <end position="367"/>
    </location>
</feature>
<dbReference type="EMBL" id="LGCM01000019">
    <property type="protein sequence ID" value="KPL87405.1"/>
    <property type="molecule type" value="Genomic_DNA"/>
</dbReference>
<feature type="compositionally biased region" description="Low complexity" evidence="1">
    <location>
        <begin position="75"/>
        <end position="97"/>
    </location>
</feature>
<feature type="compositionally biased region" description="Pro residues" evidence="1">
    <location>
        <begin position="98"/>
        <end position="107"/>
    </location>
</feature>
<feature type="compositionally biased region" description="Low complexity" evidence="1">
    <location>
        <begin position="195"/>
        <end position="204"/>
    </location>
</feature>
<gene>
    <name evidence="3" type="ORF">ADN01_04345</name>
</gene>
<feature type="region of interest" description="Disordered" evidence="1">
    <location>
        <begin position="1"/>
        <end position="132"/>
    </location>
</feature>
<name>A0A0P6XSS6_9CHLR</name>
<accession>A0A0P6XSS6</accession>
<proteinExistence type="predicted"/>
<keyword evidence="4" id="KW-1185">Reference proteome</keyword>
<dbReference type="SUPFAM" id="SSF52540">
    <property type="entry name" value="P-loop containing nucleoside triphosphate hydrolases"/>
    <property type="match status" value="1"/>
</dbReference>
<comment type="caution">
    <text evidence="3">The sequence shown here is derived from an EMBL/GenBank/DDBJ whole genome shotgun (WGS) entry which is preliminary data.</text>
</comment>
<dbReference type="Pfam" id="PF13191">
    <property type="entry name" value="AAA_16"/>
    <property type="match status" value="1"/>
</dbReference>
<feature type="compositionally biased region" description="Low complexity" evidence="1">
    <location>
        <begin position="47"/>
        <end position="56"/>
    </location>
</feature>